<dbReference type="Proteomes" id="UP001353858">
    <property type="component" value="Unassembled WGS sequence"/>
</dbReference>
<name>A0AAN7PCT0_9COLE</name>
<evidence type="ECO:0000256" key="4">
    <source>
        <dbReference type="ARBA" id="ARBA00023163"/>
    </source>
</evidence>
<evidence type="ECO:0000313" key="8">
    <source>
        <dbReference type="Proteomes" id="UP001353858"/>
    </source>
</evidence>
<dbReference type="AlphaFoldDB" id="A0AAN7PCT0"/>
<accession>A0AAN7PCT0</accession>
<evidence type="ECO:0000256" key="5">
    <source>
        <dbReference type="ARBA" id="ARBA00025466"/>
    </source>
</evidence>
<dbReference type="InterPro" id="IPR028002">
    <property type="entry name" value="Myb_DNA-bind_5"/>
</dbReference>
<comment type="subunit">
    <text evidence="1">Self-associates forming complexes of several hundred monomers.</text>
</comment>
<keyword evidence="8" id="KW-1185">Reference proteome</keyword>
<dbReference type="PANTHER" id="PTHR23098">
    <property type="entry name" value="AGAP001331-PA-RELATED"/>
    <property type="match status" value="1"/>
</dbReference>
<dbReference type="PANTHER" id="PTHR23098:SF16">
    <property type="entry name" value="REGULATORY PROTEIN ZESTE"/>
    <property type="match status" value="1"/>
</dbReference>
<dbReference type="EMBL" id="JARPUR010000002">
    <property type="protein sequence ID" value="KAK4882459.1"/>
    <property type="molecule type" value="Genomic_DNA"/>
</dbReference>
<evidence type="ECO:0000256" key="2">
    <source>
        <dbReference type="ARBA" id="ARBA00016807"/>
    </source>
</evidence>
<sequence>MEEKKKRRPKTTRQQYMLFLEELENNENFRCNKFSPETPNIIQDTWEKLTVSLNSSGGPQRSMTAWKKIFADWKSSVKKRARLIKLQYTETGGGSPQTPLTDLENKLIDNLGRVLIDGLQGVPEIGIIVQNDENANSPIEQNISPTVDSQSASITSISSLGNSLENRLAKRKRFPKAPEQRKNNTLLSSLKNILCKKDDNSSTVLTEINNNLCHLVKIEQKKYKLKCLKLQLKYPDIEFCEIDE</sequence>
<keyword evidence="4" id="KW-0804">Transcription</keyword>
<reference evidence="8" key="1">
    <citation type="submission" date="2023-01" db="EMBL/GenBank/DDBJ databases">
        <title>Key to firefly adult light organ development and bioluminescence: homeobox transcription factors regulate luciferase expression and transportation to peroxisome.</title>
        <authorList>
            <person name="Fu X."/>
        </authorList>
    </citation>
    <scope>NUCLEOTIDE SEQUENCE [LARGE SCALE GENOMIC DNA]</scope>
</reference>
<comment type="caution">
    <text evidence="7">The sequence shown here is derived from an EMBL/GenBank/DDBJ whole genome shotgun (WGS) entry which is preliminary data.</text>
</comment>
<feature type="domain" description="Myb/SANT-like DNA-binding" evidence="6">
    <location>
        <begin position="7"/>
        <end position="80"/>
    </location>
</feature>
<evidence type="ECO:0000259" key="6">
    <source>
        <dbReference type="Pfam" id="PF13873"/>
    </source>
</evidence>
<proteinExistence type="predicted"/>
<dbReference type="Pfam" id="PF13873">
    <property type="entry name" value="Myb_DNA-bind_5"/>
    <property type="match status" value="1"/>
</dbReference>
<comment type="function">
    <text evidence="5">Involved in transvection phenomena (= synapsis-dependent gene expression), where the synaptic pairing of chromosomes carrying genes with which zeste interacts influences the expression of these genes. Zeste binds to DNA and stimulates transcription from a nearby promoter.</text>
</comment>
<evidence type="ECO:0000256" key="3">
    <source>
        <dbReference type="ARBA" id="ARBA00023015"/>
    </source>
</evidence>
<organism evidence="7 8">
    <name type="scientific">Aquatica leii</name>
    <dbReference type="NCBI Taxonomy" id="1421715"/>
    <lineage>
        <taxon>Eukaryota</taxon>
        <taxon>Metazoa</taxon>
        <taxon>Ecdysozoa</taxon>
        <taxon>Arthropoda</taxon>
        <taxon>Hexapoda</taxon>
        <taxon>Insecta</taxon>
        <taxon>Pterygota</taxon>
        <taxon>Neoptera</taxon>
        <taxon>Endopterygota</taxon>
        <taxon>Coleoptera</taxon>
        <taxon>Polyphaga</taxon>
        <taxon>Elateriformia</taxon>
        <taxon>Elateroidea</taxon>
        <taxon>Lampyridae</taxon>
        <taxon>Luciolinae</taxon>
        <taxon>Aquatica</taxon>
    </lineage>
</organism>
<dbReference type="GO" id="GO:0005634">
    <property type="term" value="C:nucleus"/>
    <property type="evidence" value="ECO:0007669"/>
    <property type="project" value="TreeGrafter"/>
</dbReference>
<gene>
    <name evidence="7" type="ORF">RN001_005778</name>
</gene>
<keyword evidence="3" id="KW-0805">Transcription regulation</keyword>
<evidence type="ECO:0000256" key="1">
    <source>
        <dbReference type="ARBA" id="ARBA00011764"/>
    </source>
</evidence>
<protein>
    <recommendedName>
        <fullName evidence="2">Regulatory protein zeste</fullName>
    </recommendedName>
</protein>
<evidence type="ECO:0000313" key="7">
    <source>
        <dbReference type="EMBL" id="KAK4882459.1"/>
    </source>
</evidence>